<dbReference type="GO" id="GO:0005524">
    <property type="term" value="F:ATP binding"/>
    <property type="evidence" value="ECO:0007669"/>
    <property type="project" value="UniProtKB-KW"/>
</dbReference>
<evidence type="ECO:0000259" key="12">
    <source>
        <dbReference type="Pfam" id="PF08393"/>
    </source>
</evidence>
<reference evidence="13 14" key="1">
    <citation type="journal article" date="2020" name="G3 (Bethesda)">
        <title>Draft Genome of the Common Snapping Turtle, Chelydra serpentina, a Model for Phenotypic Plasticity in Reptiles.</title>
        <authorList>
            <person name="Das D."/>
            <person name="Singh S.K."/>
            <person name="Bierstedt J."/>
            <person name="Erickson A."/>
            <person name="Galli G.L.J."/>
            <person name="Crossley D.A. 2nd"/>
            <person name="Rhen T."/>
        </authorList>
    </citation>
    <scope>NUCLEOTIDE SEQUENCE [LARGE SCALE GENOMIC DNA]</scope>
    <source>
        <strain evidence="13">KW</strain>
    </source>
</reference>
<evidence type="ECO:0000256" key="5">
    <source>
        <dbReference type="ARBA" id="ARBA00022840"/>
    </source>
</evidence>
<dbReference type="AlphaFoldDB" id="A0A8T1SZN0"/>
<dbReference type="GO" id="GO:0005930">
    <property type="term" value="C:axoneme"/>
    <property type="evidence" value="ECO:0007669"/>
    <property type="project" value="UniProtKB-SubCell"/>
</dbReference>
<dbReference type="Pfam" id="PF08393">
    <property type="entry name" value="DHC_N2"/>
    <property type="match status" value="1"/>
</dbReference>
<evidence type="ECO:0000313" key="14">
    <source>
        <dbReference type="Proteomes" id="UP000765507"/>
    </source>
</evidence>
<dbReference type="GO" id="GO:0045505">
    <property type="term" value="F:dynein intermediate chain binding"/>
    <property type="evidence" value="ECO:0007669"/>
    <property type="project" value="InterPro"/>
</dbReference>
<evidence type="ECO:0000256" key="3">
    <source>
        <dbReference type="ARBA" id="ARBA00022701"/>
    </source>
</evidence>
<sequence>MERTGTSFEMTTATFTLENMFAMELHKYSDVINEIVGSAVKELSIEKGVKEIVETWENMKFTVQRYFKGTQE</sequence>
<keyword evidence="10" id="KW-0206">Cytoskeleton</keyword>
<dbReference type="InterPro" id="IPR013602">
    <property type="entry name" value="Dynein_heavy_linker"/>
</dbReference>
<keyword evidence="8" id="KW-0969">Cilium</keyword>
<evidence type="ECO:0000256" key="4">
    <source>
        <dbReference type="ARBA" id="ARBA00022741"/>
    </source>
</evidence>
<evidence type="ECO:0000256" key="11">
    <source>
        <dbReference type="ARBA" id="ARBA00023273"/>
    </source>
</evidence>
<proteinExistence type="predicted"/>
<dbReference type="Proteomes" id="UP000765507">
    <property type="component" value="Unassembled WGS sequence"/>
</dbReference>
<accession>A0A8T1SZN0</accession>
<keyword evidence="2" id="KW-0963">Cytoplasm</keyword>
<comment type="caution">
    <text evidence="13">The sequence shown here is derived from an EMBL/GenBank/DDBJ whole genome shotgun (WGS) entry which is preliminary data.</text>
</comment>
<dbReference type="GO" id="GO:0051959">
    <property type="term" value="F:dynein light intermediate chain binding"/>
    <property type="evidence" value="ECO:0007669"/>
    <property type="project" value="InterPro"/>
</dbReference>
<protein>
    <submittedName>
        <fullName evidence="13">Dynein axonemal heavy chain 10</fullName>
    </submittedName>
</protein>
<evidence type="ECO:0000256" key="8">
    <source>
        <dbReference type="ARBA" id="ARBA00023069"/>
    </source>
</evidence>
<evidence type="ECO:0000256" key="2">
    <source>
        <dbReference type="ARBA" id="ARBA00022490"/>
    </source>
</evidence>
<evidence type="ECO:0000256" key="9">
    <source>
        <dbReference type="ARBA" id="ARBA00023175"/>
    </source>
</evidence>
<evidence type="ECO:0000256" key="7">
    <source>
        <dbReference type="ARBA" id="ARBA00023054"/>
    </source>
</evidence>
<keyword evidence="7" id="KW-0175">Coiled coil</keyword>
<gene>
    <name evidence="13" type="ORF">G0U57_016500</name>
</gene>
<comment type="subcellular location">
    <subcellularLocation>
        <location evidence="1">Cytoplasm</location>
        <location evidence="1">Cytoskeleton</location>
        <location evidence="1">Cilium axoneme</location>
    </subcellularLocation>
</comment>
<keyword evidence="11" id="KW-0966">Cell projection</keyword>
<evidence type="ECO:0000256" key="6">
    <source>
        <dbReference type="ARBA" id="ARBA00023017"/>
    </source>
</evidence>
<keyword evidence="3" id="KW-0493">Microtubule</keyword>
<feature type="domain" description="Dynein heavy chain linker" evidence="12">
    <location>
        <begin position="2"/>
        <end position="67"/>
    </location>
</feature>
<dbReference type="GO" id="GO:0007018">
    <property type="term" value="P:microtubule-based movement"/>
    <property type="evidence" value="ECO:0007669"/>
    <property type="project" value="InterPro"/>
</dbReference>
<dbReference type="Gene3D" id="1.10.287.2620">
    <property type="match status" value="1"/>
</dbReference>
<keyword evidence="5" id="KW-0067">ATP-binding</keyword>
<dbReference type="PANTHER" id="PTHR46961">
    <property type="entry name" value="DYNEIN HEAVY CHAIN 1, AXONEMAL-LIKE PROTEIN"/>
    <property type="match status" value="1"/>
</dbReference>
<feature type="non-terminal residue" evidence="13">
    <location>
        <position position="72"/>
    </location>
</feature>
<dbReference type="FunFam" id="1.10.287.2620:FF:000002">
    <property type="entry name" value="Dynein heavy chain 2, axonemal"/>
    <property type="match status" value="1"/>
</dbReference>
<dbReference type="GO" id="GO:0030286">
    <property type="term" value="C:dynein complex"/>
    <property type="evidence" value="ECO:0007669"/>
    <property type="project" value="UniProtKB-KW"/>
</dbReference>
<dbReference type="InterPro" id="IPR026983">
    <property type="entry name" value="DHC"/>
</dbReference>
<organism evidence="13 14">
    <name type="scientific">Chelydra serpentina</name>
    <name type="common">Snapping turtle</name>
    <name type="synonym">Testudo serpentina</name>
    <dbReference type="NCBI Taxonomy" id="8475"/>
    <lineage>
        <taxon>Eukaryota</taxon>
        <taxon>Metazoa</taxon>
        <taxon>Chordata</taxon>
        <taxon>Craniata</taxon>
        <taxon>Vertebrata</taxon>
        <taxon>Euteleostomi</taxon>
        <taxon>Archelosauria</taxon>
        <taxon>Testudinata</taxon>
        <taxon>Testudines</taxon>
        <taxon>Cryptodira</taxon>
        <taxon>Durocryptodira</taxon>
        <taxon>Americhelydia</taxon>
        <taxon>Chelydroidea</taxon>
        <taxon>Chelydridae</taxon>
        <taxon>Chelydra</taxon>
    </lineage>
</organism>
<keyword evidence="4" id="KW-0547">Nucleotide-binding</keyword>
<evidence type="ECO:0000256" key="10">
    <source>
        <dbReference type="ARBA" id="ARBA00023212"/>
    </source>
</evidence>
<keyword evidence="9" id="KW-0505">Motor protein</keyword>
<keyword evidence="6" id="KW-0243">Dynein</keyword>
<dbReference type="PANTHER" id="PTHR46961:SF12">
    <property type="entry name" value="DYNEIN AXONEMAL HEAVY CHAIN 10"/>
    <property type="match status" value="1"/>
</dbReference>
<name>A0A8T1SZN0_CHESE</name>
<dbReference type="EMBL" id="JAHGAV010000052">
    <property type="protein sequence ID" value="KAG6934712.1"/>
    <property type="molecule type" value="Genomic_DNA"/>
</dbReference>
<evidence type="ECO:0000313" key="13">
    <source>
        <dbReference type="EMBL" id="KAG6934712.1"/>
    </source>
</evidence>
<evidence type="ECO:0000256" key="1">
    <source>
        <dbReference type="ARBA" id="ARBA00004430"/>
    </source>
</evidence>
<dbReference type="GO" id="GO:0005874">
    <property type="term" value="C:microtubule"/>
    <property type="evidence" value="ECO:0007669"/>
    <property type="project" value="UniProtKB-KW"/>
</dbReference>
<dbReference type="OrthoDB" id="286107at2759"/>
<keyword evidence="14" id="KW-1185">Reference proteome</keyword>